<proteinExistence type="predicted"/>
<feature type="region of interest" description="Disordered" evidence="1">
    <location>
        <begin position="36"/>
        <end position="89"/>
    </location>
</feature>
<feature type="compositionally biased region" description="Basic residues" evidence="1">
    <location>
        <begin position="1"/>
        <end position="10"/>
    </location>
</feature>
<feature type="domain" description="PH" evidence="2">
    <location>
        <begin position="1"/>
        <end position="39"/>
    </location>
</feature>
<gene>
    <name evidence="3" type="ORF">HDA43_006818</name>
</gene>
<feature type="region of interest" description="Disordered" evidence="1">
    <location>
        <begin position="1"/>
        <end position="20"/>
    </location>
</feature>
<evidence type="ECO:0000259" key="2">
    <source>
        <dbReference type="PROSITE" id="PS50003"/>
    </source>
</evidence>
<dbReference type="RefSeq" id="WP_179829011.1">
    <property type="nucleotide sequence ID" value="NZ_JACCCO010000004.1"/>
</dbReference>
<dbReference type="EMBL" id="JACCCO010000004">
    <property type="protein sequence ID" value="NYF44576.1"/>
    <property type="molecule type" value="Genomic_DNA"/>
</dbReference>
<comment type="caution">
    <text evidence="3">The sequence shown here is derived from an EMBL/GenBank/DDBJ whole genome shotgun (WGS) entry which is preliminary data.</text>
</comment>
<protein>
    <recommendedName>
        <fullName evidence="2">PH domain-containing protein</fullName>
    </recommendedName>
</protein>
<organism evidence="3 4">
    <name type="scientific">Streptosporangium sandarakinum</name>
    <dbReference type="NCBI Taxonomy" id="1260955"/>
    <lineage>
        <taxon>Bacteria</taxon>
        <taxon>Bacillati</taxon>
        <taxon>Actinomycetota</taxon>
        <taxon>Actinomycetes</taxon>
        <taxon>Streptosporangiales</taxon>
        <taxon>Streptosporangiaceae</taxon>
        <taxon>Streptosporangium</taxon>
    </lineage>
</organism>
<dbReference type="InterPro" id="IPR001849">
    <property type="entry name" value="PH_domain"/>
</dbReference>
<evidence type="ECO:0000313" key="3">
    <source>
        <dbReference type="EMBL" id="NYF44576.1"/>
    </source>
</evidence>
<evidence type="ECO:0000313" key="4">
    <source>
        <dbReference type="Proteomes" id="UP000576393"/>
    </source>
</evidence>
<reference evidence="3 4" key="1">
    <citation type="submission" date="2020-07" db="EMBL/GenBank/DDBJ databases">
        <title>Sequencing the genomes of 1000 actinobacteria strains.</title>
        <authorList>
            <person name="Klenk H.-P."/>
        </authorList>
    </citation>
    <scope>NUCLEOTIDE SEQUENCE [LARGE SCALE GENOMIC DNA]</scope>
    <source>
        <strain evidence="3 4">DSM 45763</strain>
    </source>
</reference>
<keyword evidence="4" id="KW-1185">Reference proteome</keyword>
<name>A0A852V8Y0_9ACTN</name>
<sequence length="118" mass="12225">MFDFRNRRRTAAASAELNLAPPSTEELDDWLTMLGVSAREPDPAPARPAPGAAAAALTPINENGGPGEGRRRDRSGAANTPGRATSTALRRLSMSVLNVSTEAKPMTVTGIGQAGGAR</sequence>
<dbReference type="Proteomes" id="UP000576393">
    <property type="component" value="Unassembled WGS sequence"/>
</dbReference>
<dbReference type="AlphaFoldDB" id="A0A852V8Y0"/>
<evidence type="ECO:0000256" key="1">
    <source>
        <dbReference type="SAM" id="MobiDB-lite"/>
    </source>
</evidence>
<dbReference type="PROSITE" id="PS50003">
    <property type="entry name" value="PH_DOMAIN"/>
    <property type="match status" value="1"/>
</dbReference>
<accession>A0A852V8Y0</accession>